<evidence type="ECO:0000313" key="3">
    <source>
        <dbReference type="Proteomes" id="UP001202581"/>
    </source>
</evidence>
<dbReference type="SUPFAM" id="SSF52540">
    <property type="entry name" value="P-loop containing nucleoside triphosphate hydrolases"/>
    <property type="match status" value="1"/>
</dbReference>
<dbReference type="RefSeq" id="YP_010651235.1">
    <property type="nucleotide sequence ID" value="NC_070781.1"/>
</dbReference>
<proteinExistence type="predicted"/>
<dbReference type="GeneID" id="77926832"/>
<feature type="transmembrane region" description="Helical" evidence="1">
    <location>
        <begin position="96"/>
        <end position="112"/>
    </location>
</feature>
<reference evidence="2" key="1">
    <citation type="submission" date="2021-12" db="EMBL/GenBank/DDBJ databases">
        <authorList>
            <person name="Khadka S."/>
            <person name="Uribe D.A."/>
            <person name="Klipsch I.N."/>
            <person name="Rene S.R."/>
            <person name="Jimenez M.L."/>
            <person name="Saini B.K."/>
            <person name="Zugasti M."/>
            <person name="Bullon R.M."/>
            <person name="Sharp C.D."/>
            <person name="Kapinga K.O."/>
            <person name="Warner C.P."/>
            <person name="Sarinana J."/>
            <person name="Jimenez A."/>
            <person name="Layton S.R."/>
            <person name="Nayek S."/>
            <person name="Hughes L.E."/>
            <person name="Garlena R.A."/>
            <person name="Russell D.A."/>
            <person name="Jacobs-Sera D."/>
            <person name="Hatfull G.F."/>
        </authorList>
    </citation>
    <scope>NUCLEOTIDE SEQUENCE</scope>
</reference>
<evidence type="ECO:0000313" key="2">
    <source>
        <dbReference type="EMBL" id="UMO76296.1"/>
    </source>
</evidence>
<protein>
    <submittedName>
        <fullName evidence="2">FtsK-like DNA translocase</fullName>
    </submittedName>
</protein>
<organism evidence="2 3">
    <name type="scientific">Streptomyces phage Tomas</name>
    <dbReference type="NCBI Taxonomy" id="2914443"/>
    <lineage>
        <taxon>Viruses</taxon>
        <taxon>Duplodnaviria</taxon>
        <taxon>Heunggongvirae</taxon>
        <taxon>Uroviricota</taxon>
        <taxon>Caudoviricetes</taxon>
        <taxon>Stanwilliamsviridae</taxon>
        <taxon>Boydwoodruffvirinae</taxon>
        <taxon>Tomasvirus</taxon>
        <taxon>Tomasvirus tomas</taxon>
    </lineage>
</organism>
<accession>A0AA49BRS0</accession>
<dbReference type="Proteomes" id="UP001202581">
    <property type="component" value="Segment"/>
</dbReference>
<name>A0AA49BRS0_9CAUD</name>
<dbReference type="KEGG" id="vg:77926832"/>
<dbReference type="InterPro" id="IPR027417">
    <property type="entry name" value="P-loop_NTPase"/>
</dbReference>
<evidence type="ECO:0000256" key="1">
    <source>
        <dbReference type="SAM" id="Phobius"/>
    </source>
</evidence>
<keyword evidence="1" id="KW-0812">Transmembrane</keyword>
<keyword evidence="1" id="KW-0472">Membrane</keyword>
<keyword evidence="1" id="KW-1133">Transmembrane helix</keyword>
<dbReference type="Gene3D" id="3.40.50.300">
    <property type="entry name" value="P-loop containing nucleotide triphosphate hydrolases"/>
    <property type="match status" value="1"/>
</dbReference>
<gene>
    <name evidence="2" type="primary">114</name>
    <name evidence="2" type="ORF">SEA_TOMAS_114</name>
</gene>
<keyword evidence="3" id="KW-1185">Reference proteome</keyword>
<sequence>MVDFNKRHSKELVKRPDTDLETTDSRSFRLLEKEQVQGVFRHVSAGAKKSCSSLIDWMYAAEYRIEIAKARNDGNHEKARKLRIEQQKTAQPRRKRFYIGVAAGLALLSYLYTILGPAVIGAAIIALMITVAITGAEHIFNFDKEEDDDPLEPFPIADARNRDEAQECLRRALLAEGITPRTILEPVRYNWGWEIPVVLRKGTPADVMNKVSNMETLMRLPSDGMLIASTRFRAEVIVRLMQNDPFTDIPPIPYAEPLSRSIKNKYKVAQRMDGKDIELSLLRNHAVVIAAPGGGKSMFMRALADITTSCRDCVTWDIDPGGNGLEVFGHAVARRGRTEQEIEELLTEAIEYAKIRAKKLTKLGMGDNWNPTREHPALVIFIDEFIQLNTKCKGLAVDLIRIGRKAAISVVMAAQQATKDVLGAAIADSVSIKVMFASRHADIPIVFGEGAIGMGWRPDRLHPASGEDIEDAGKCYIMGGGSREPYLYKVFPMYPEDAIERGDERADEGIVELDKDTYLDVTVTDITNKRLYEDIVDVFENFDEHDWLPANILIKELKGYGHSLTARQLHETLGESGRESRIWEGSKYKVAGYFRRNIEKHLEK</sequence>
<dbReference type="EMBL" id="OL829978">
    <property type="protein sequence ID" value="UMO76296.1"/>
    <property type="molecule type" value="Genomic_DNA"/>
</dbReference>